<dbReference type="STRING" id="151549.A0A4C1WB52"/>
<feature type="transmembrane region" description="Helical" evidence="1">
    <location>
        <begin position="172"/>
        <end position="191"/>
    </location>
</feature>
<dbReference type="AlphaFoldDB" id="A0A4C1WB52"/>
<evidence type="ECO:0000313" key="2">
    <source>
        <dbReference type="EMBL" id="GBP47377.1"/>
    </source>
</evidence>
<comment type="caution">
    <text evidence="2">The sequence shown here is derived from an EMBL/GenBank/DDBJ whole genome shotgun (WGS) entry which is preliminary data.</text>
</comment>
<keyword evidence="1" id="KW-1133">Transmembrane helix</keyword>
<keyword evidence="1" id="KW-0472">Membrane</keyword>
<sequence>MKILILKKIEEPQEEHKESVIPVIESISECKYPKTDFTYSPLSRDRVELAPGQIAVPNMSRRSLSQFRIQGPLVSPAEFEQIEAEMKSHKKQTWDTAASKLRKRYTNIDSSEDEGTGTGYNYKAVDQRWWLTRIVMSIITTITETTSSMYHSLVGPPEKYPYRGYRQSKKGVVSQVGAILSAPFLWIYSMFHKIVTNTITTVTETITPNHVGEYNSYKSRIEKRTVKKKSWWPWLLLLLIPLVGYGSYYTYENYDNLAMPNFTDFKLDLSEFSSLEMPRLSMPDIKLPDISLTRINISLPDISYDLPEVTKTYQEYKEIVQNRMSDASDYMKVVAGSCYEEIIRLWYRIVG</sequence>
<protein>
    <submittedName>
        <fullName evidence="2">Uncharacterized protein</fullName>
    </submittedName>
</protein>
<dbReference type="OrthoDB" id="342281at2759"/>
<feature type="transmembrane region" description="Helical" evidence="1">
    <location>
        <begin position="231"/>
        <end position="251"/>
    </location>
</feature>
<organism evidence="2 3">
    <name type="scientific">Eumeta variegata</name>
    <name type="common">Bagworm moth</name>
    <name type="synonym">Eumeta japonica</name>
    <dbReference type="NCBI Taxonomy" id="151549"/>
    <lineage>
        <taxon>Eukaryota</taxon>
        <taxon>Metazoa</taxon>
        <taxon>Ecdysozoa</taxon>
        <taxon>Arthropoda</taxon>
        <taxon>Hexapoda</taxon>
        <taxon>Insecta</taxon>
        <taxon>Pterygota</taxon>
        <taxon>Neoptera</taxon>
        <taxon>Endopterygota</taxon>
        <taxon>Lepidoptera</taxon>
        <taxon>Glossata</taxon>
        <taxon>Ditrysia</taxon>
        <taxon>Tineoidea</taxon>
        <taxon>Psychidae</taxon>
        <taxon>Oiketicinae</taxon>
        <taxon>Eumeta</taxon>
    </lineage>
</organism>
<name>A0A4C1WB52_EUMVA</name>
<gene>
    <name evidence="2" type="ORF">EVAR_38979_1</name>
</gene>
<keyword evidence="1" id="KW-0812">Transmembrane</keyword>
<keyword evidence="3" id="KW-1185">Reference proteome</keyword>
<evidence type="ECO:0000313" key="3">
    <source>
        <dbReference type="Proteomes" id="UP000299102"/>
    </source>
</evidence>
<accession>A0A4C1WB52</accession>
<dbReference type="Proteomes" id="UP000299102">
    <property type="component" value="Unassembled WGS sequence"/>
</dbReference>
<reference evidence="2 3" key="1">
    <citation type="journal article" date="2019" name="Commun. Biol.">
        <title>The bagworm genome reveals a unique fibroin gene that provides high tensile strength.</title>
        <authorList>
            <person name="Kono N."/>
            <person name="Nakamura H."/>
            <person name="Ohtoshi R."/>
            <person name="Tomita M."/>
            <person name="Numata K."/>
            <person name="Arakawa K."/>
        </authorList>
    </citation>
    <scope>NUCLEOTIDE SEQUENCE [LARGE SCALE GENOMIC DNA]</scope>
</reference>
<dbReference type="EMBL" id="BGZK01000500">
    <property type="protein sequence ID" value="GBP47377.1"/>
    <property type="molecule type" value="Genomic_DNA"/>
</dbReference>
<evidence type="ECO:0000256" key="1">
    <source>
        <dbReference type="SAM" id="Phobius"/>
    </source>
</evidence>
<proteinExistence type="predicted"/>